<gene>
    <name evidence="3" type="ORF">FL583_04015</name>
</gene>
<protein>
    <recommendedName>
        <fullName evidence="5">Lytic transglycosylase domain-containing protein</fullName>
    </recommendedName>
</protein>
<accession>A0A545AZ27</accession>
<evidence type="ECO:0000256" key="1">
    <source>
        <dbReference type="SAM" id="MobiDB-lite"/>
    </source>
</evidence>
<sequence>MTYRLHDDETTDRTDEGRHSADLAGTERYTYQRPADWAPRRRRRYAESSDDQKTPVDWFGNQRIAADSYDEYGGANYDRPDVGGANYAEPTFGGRNYERPTDATAETAAGPVWYEQAPPDWSARRRGEGSAWDADALRAAAGVPYRNRPDDLDATEVRTPAQNGPADERGPAEGRPDEPGPEPAVPAEPPTIGGRERPRKHLVLRIAAALVLVFSAAIGVAVTVLRDSDPDTVQVQQDLQADAPLATEPSSDTGAASASPSPDTAARDHEAAVDAAQTRAADKATSAQKKAAQTAERAEKARASRSEQRTQESTTSSSSSSSSSSGTTGDPVPEGPSSCDGYSGNKKTGCSLLAEFGFATSQMSCLEKLWDRESGWRVSATNPSSGAFGIPQALPASKMATVADDYRTNAATQIRWGLQYIKGRYSTPCGAWNHSEATGWY</sequence>
<organism evidence="3 4">
    <name type="scientific">Cryptosporangium phraense</name>
    <dbReference type="NCBI Taxonomy" id="2593070"/>
    <lineage>
        <taxon>Bacteria</taxon>
        <taxon>Bacillati</taxon>
        <taxon>Actinomycetota</taxon>
        <taxon>Actinomycetes</taxon>
        <taxon>Cryptosporangiales</taxon>
        <taxon>Cryptosporangiaceae</taxon>
        <taxon>Cryptosporangium</taxon>
    </lineage>
</organism>
<feature type="compositionally biased region" description="Basic and acidic residues" evidence="1">
    <location>
        <begin position="296"/>
        <end position="310"/>
    </location>
</feature>
<dbReference type="SUPFAM" id="SSF53955">
    <property type="entry name" value="Lysozyme-like"/>
    <property type="match status" value="1"/>
</dbReference>
<name>A0A545AZ27_9ACTN</name>
<dbReference type="EMBL" id="VIRS01000002">
    <property type="protein sequence ID" value="TQS46554.1"/>
    <property type="molecule type" value="Genomic_DNA"/>
</dbReference>
<keyword evidence="4" id="KW-1185">Reference proteome</keyword>
<proteinExistence type="predicted"/>
<evidence type="ECO:0000313" key="3">
    <source>
        <dbReference type="EMBL" id="TQS46554.1"/>
    </source>
</evidence>
<feature type="compositionally biased region" description="Basic and acidic residues" evidence="1">
    <location>
        <begin position="166"/>
        <end position="178"/>
    </location>
</feature>
<evidence type="ECO:0008006" key="5">
    <source>
        <dbReference type="Google" id="ProtNLM"/>
    </source>
</evidence>
<evidence type="ECO:0000313" key="4">
    <source>
        <dbReference type="Proteomes" id="UP000317982"/>
    </source>
</evidence>
<dbReference type="AlphaFoldDB" id="A0A545AZ27"/>
<reference evidence="3 4" key="1">
    <citation type="submission" date="2019-07" db="EMBL/GenBank/DDBJ databases">
        <title>Cryptosporangium phraense sp. nov., isolated from plant litter.</title>
        <authorList>
            <person name="Suriyachadkun C."/>
        </authorList>
    </citation>
    <scope>NUCLEOTIDE SEQUENCE [LARGE SCALE GENOMIC DNA]</scope>
    <source>
        <strain evidence="3 4">A-T 5661</strain>
    </source>
</reference>
<feature type="region of interest" description="Disordered" evidence="1">
    <location>
        <begin position="142"/>
        <end position="196"/>
    </location>
</feature>
<dbReference type="Proteomes" id="UP000317982">
    <property type="component" value="Unassembled WGS sequence"/>
</dbReference>
<feature type="compositionally biased region" description="Low complexity" evidence="1">
    <location>
        <begin position="249"/>
        <end position="264"/>
    </location>
</feature>
<feature type="compositionally biased region" description="Low complexity" evidence="1">
    <location>
        <begin position="311"/>
        <end position="329"/>
    </location>
</feature>
<dbReference type="RefSeq" id="WP_142703073.1">
    <property type="nucleotide sequence ID" value="NZ_VIRS01000002.1"/>
</dbReference>
<keyword evidence="2" id="KW-0472">Membrane</keyword>
<feature type="region of interest" description="Disordered" evidence="1">
    <location>
        <begin position="244"/>
        <end position="343"/>
    </location>
</feature>
<feature type="compositionally biased region" description="Basic and acidic residues" evidence="1">
    <location>
        <begin position="45"/>
        <end position="54"/>
    </location>
</feature>
<feature type="transmembrane region" description="Helical" evidence="2">
    <location>
        <begin position="202"/>
        <end position="225"/>
    </location>
</feature>
<evidence type="ECO:0000256" key="2">
    <source>
        <dbReference type="SAM" id="Phobius"/>
    </source>
</evidence>
<feature type="region of interest" description="Disordered" evidence="1">
    <location>
        <begin position="1"/>
        <end position="59"/>
    </location>
</feature>
<keyword evidence="2" id="KW-1133">Transmembrane helix</keyword>
<comment type="caution">
    <text evidence="3">The sequence shown here is derived from an EMBL/GenBank/DDBJ whole genome shotgun (WGS) entry which is preliminary data.</text>
</comment>
<feature type="compositionally biased region" description="Basic and acidic residues" evidence="1">
    <location>
        <begin position="1"/>
        <end position="21"/>
    </location>
</feature>
<dbReference type="InterPro" id="IPR023346">
    <property type="entry name" value="Lysozyme-like_dom_sf"/>
</dbReference>
<keyword evidence="2" id="KW-0812">Transmembrane</keyword>
<dbReference type="OrthoDB" id="9766277at2"/>
<dbReference type="InParanoid" id="A0A545AZ27"/>
<feature type="compositionally biased region" description="Low complexity" evidence="1">
    <location>
        <begin position="273"/>
        <end position="295"/>
    </location>
</feature>